<dbReference type="PATRIC" id="fig|2064.6.peg.2408"/>
<proteinExistence type="predicted"/>
<evidence type="ECO:0000256" key="1">
    <source>
        <dbReference type="SAM" id="MobiDB-lite"/>
    </source>
</evidence>
<protein>
    <submittedName>
        <fullName evidence="2">Uncharacterized protein</fullName>
    </submittedName>
</protein>
<dbReference type="EMBL" id="JXZB01000002">
    <property type="protein sequence ID" value="KIQ64736.1"/>
    <property type="molecule type" value="Genomic_DNA"/>
</dbReference>
<accession>A0A0D0NZW2</accession>
<reference evidence="2 3" key="1">
    <citation type="submission" date="2015-02" db="EMBL/GenBank/DDBJ databases">
        <title>Draft genome sequence of Kitasatospora griseola MF730-N6, a bafilomycin, terpentecin and satosporin producer.</title>
        <authorList>
            <person name="Arens J.C."/>
            <person name="Haltli B."/>
            <person name="Kerr R.G."/>
        </authorList>
    </citation>
    <scope>NUCLEOTIDE SEQUENCE [LARGE SCALE GENOMIC DNA]</scope>
    <source>
        <strain evidence="2 3">MF730-N6</strain>
    </source>
</reference>
<evidence type="ECO:0000313" key="3">
    <source>
        <dbReference type="Proteomes" id="UP000032066"/>
    </source>
</evidence>
<name>A0A0D0NZW2_KITGR</name>
<dbReference type="RefSeq" id="WP_043910534.1">
    <property type="nucleotide sequence ID" value="NZ_JXZB01000002.1"/>
</dbReference>
<evidence type="ECO:0000313" key="2">
    <source>
        <dbReference type="EMBL" id="KIQ64736.1"/>
    </source>
</evidence>
<comment type="caution">
    <text evidence="2">The sequence shown here is derived from an EMBL/GenBank/DDBJ whole genome shotgun (WGS) entry which is preliminary data.</text>
</comment>
<feature type="compositionally biased region" description="Basic and acidic residues" evidence="1">
    <location>
        <begin position="36"/>
        <end position="52"/>
    </location>
</feature>
<sequence length="67" mass="7545">MTDLQLAPVNQAPNGQDDRPGDAILRRLLRGSVFDTRSDGAPENRPAPDRTRRPVAGHCRYTMHYED</sequence>
<dbReference type="OrthoDB" id="3874155at2"/>
<organism evidence="2 3">
    <name type="scientific">Kitasatospora griseola</name>
    <name type="common">Streptomyces griseolosporeus</name>
    <dbReference type="NCBI Taxonomy" id="2064"/>
    <lineage>
        <taxon>Bacteria</taxon>
        <taxon>Bacillati</taxon>
        <taxon>Actinomycetota</taxon>
        <taxon>Actinomycetes</taxon>
        <taxon>Kitasatosporales</taxon>
        <taxon>Streptomycetaceae</taxon>
        <taxon>Kitasatospora</taxon>
    </lineage>
</organism>
<feature type="region of interest" description="Disordered" evidence="1">
    <location>
        <begin position="1"/>
        <end position="22"/>
    </location>
</feature>
<keyword evidence="3" id="KW-1185">Reference proteome</keyword>
<feature type="region of interest" description="Disordered" evidence="1">
    <location>
        <begin position="34"/>
        <end position="67"/>
    </location>
</feature>
<dbReference type="AlphaFoldDB" id="A0A0D0NZW2"/>
<dbReference type="Proteomes" id="UP000032066">
    <property type="component" value="Unassembled WGS sequence"/>
</dbReference>
<gene>
    <name evidence="2" type="ORF">TR51_11225</name>
</gene>